<dbReference type="SUPFAM" id="SSF57302">
    <property type="entry name" value="Snake toxin-like"/>
    <property type="match status" value="1"/>
</dbReference>
<organism evidence="2 3">
    <name type="scientific">Meganyctiphanes norvegica</name>
    <name type="common">Northern krill</name>
    <name type="synonym">Thysanopoda norvegica</name>
    <dbReference type="NCBI Taxonomy" id="48144"/>
    <lineage>
        <taxon>Eukaryota</taxon>
        <taxon>Metazoa</taxon>
        <taxon>Ecdysozoa</taxon>
        <taxon>Arthropoda</taxon>
        <taxon>Crustacea</taxon>
        <taxon>Multicrustacea</taxon>
        <taxon>Malacostraca</taxon>
        <taxon>Eumalacostraca</taxon>
        <taxon>Eucarida</taxon>
        <taxon>Euphausiacea</taxon>
        <taxon>Euphausiidae</taxon>
        <taxon>Meganyctiphanes</taxon>
    </lineage>
</organism>
<evidence type="ECO:0000313" key="3">
    <source>
        <dbReference type="Proteomes" id="UP001497623"/>
    </source>
</evidence>
<protein>
    <submittedName>
        <fullName evidence="2">Uncharacterized protein</fullName>
    </submittedName>
</protein>
<dbReference type="InterPro" id="IPR045860">
    <property type="entry name" value="Snake_toxin-like_sf"/>
</dbReference>
<feature type="signal peptide" evidence="1">
    <location>
        <begin position="1"/>
        <end position="19"/>
    </location>
</feature>
<keyword evidence="1" id="KW-0732">Signal</keyword>
<comment type="caution">
    <text evidence="2">The sequence shown here is derived from an EMBL/GenBank/DDBJ whole genome shotgun (WGS) entry which is preliminary data.</text>
</comment>
<gene>
    <name evidence="2" type="ORF">MNOR_LOCUS16644</name>
</gene>
<sequence>MAHTSVWLPLFLLLTTVVADKLQKESNVTIVCYYGIGNSKPDWTNVTCEGSCTKASVKYDNEITVTRGCVTYVWDTDECVQSTIIDTTTCYCNTNLCNSADAGNHVGIISLATSLIVMAIT</sequence>
<proteinExistence type="predicted"/>
<dbReference type="Proteomes" id="UP001497623">
    <property type="component" value="Unassembled WGS sequence"/>
</dbReference>
<keyword evidence="3" id="KW-1185">Reference proteome</keyword>
<dbReference type="EMBL" id="CAXKWB010011045">
    <property type="protein sequence ID" value="CAL4099852.1"/>
    <property type="molecule type" value="Genomic_DNA"/>
</dbReference>
<feature type="chain" id="PRO_5043550822" evidence="1">
    <location>
        <begin position="20"/>
        <end position="121"/>
    </location>
</feature>
<dbReference type="AlphaFoldDB" id="A0AAV2QSN2"/>
<evidence type="ECO:0000256" key="1">
    <source>
        <dbReference type="SAM" id="SignalP"/>
    </source>
</evidence>
<reference evidence="2 3" key="1">
    <citation type="submission" date="2024-05" db="EMBL/GenBank/DDBJ databases">
        <authorList>
            <person name="Wallberg A."/>
        </authorList>
    </citation>
    <scope>NUCLEOTIDE SEQUENCE [LARGE SCALE GENOMIC DNA]</scope>
</reference>
<accession>A0AAV2QSN2</accession>
<name>A0AAV2QSN2_MEGNR</name>
<evidence type="ECO:0000313" key="2">
    <source>
        <dbReference type="EMBL" id="CAL4099852.1"/>
    </source>
</evidence>